<dbReference type="HOGENOM" id="CLU_2758735_0_0_1"/>
<evidence type="ECO:0000256" key="1">
    <source>
        <dbReference type="SAM" id="MobiDB-lite"/>
    </source>
</evidence>
<dbReference type="AlphaFoldDB" id="G4U241"/>
<sequence length="70" mass="7665">MQAPTRSLPEDGHGKRPEPVSTDGHSQVRVIRGTTFASEHTDTPPRSMSRSKIEDLGFLELVPGIDPIVE</sequence>
<reference evidence="2 3" key="1">
    <citation type="journal article" date="2011" name="PLoS Pathog.">
        <title>Endophytic Life Strategies Decoded by Genome and Transcriptome Analyses of the Mutualistic Root Symbiont Piriformospora indica.</title>
        <authorList>
            <person name="Zuccaro A."/>
            <person name="Lahrmann U."/>
            <person name="Guldener U."/>
            <person name="Langen G."/>
            <person name="Pfiffi S."/>
            <person name="Biedenkopf D."/>
            <person name="Wong P."/>
            <person name="Samans B."/>
            <person name="Grimm C."/>
            <person name="Basiewicz M."/>
            <person name="Murat C."/>
            <person name="Martin F."/>
            <person name="Kogel K.H."/>
        </authorList>
    </citation>
    <scope>NUCLEOTIDE SEQUENCE [LARGE SCALE GENOMIC DNA]</scope>
    <source>
        <strain evidence="2 3">DSM 11827</strain>
    </source>
</reference>
<evidence type="ECO:0000313" key="3">
    <source>
        <dbReference type="Proteomes" id="UP000007148"/>
    </source>
</evidence>
<gene>
    <name evidence="2" type="ORF">PIIN_11612</name>
</gene>
<evidence type="ECO:0000313" key="2">
    <source>
        <dbReference type="EMBL" id="CCA77634.1"/>
    </source>
</evidence>
<dbReference type="InParanoid" id="G4U241"/>
<keyword evidence="3" id="KW-1185">Reference proteome</keyword>
<name>G4U241_SERID</name>
<dbReference type="EMBL" id="CAFZ01001804">
    <property type="protein sequence ID" value="CCA77634.1"/>
    <property type="molecule type" value="Genomic_DNA"/>
</dbReference>
<feature type="region of interest" description="Disordered" evidence="1">
    <location>
        <begin position="1"/>
        <end position="50"/>
    </location>
</feature>
<proteinExistence type="predicted"/>
<feature type="compositionally biased region" description="Basic and acidic residues" evidence="1">
    <location>
        <begin position="8"/>
        <end position="18"/>
    </location>
</feature>
<accession>G4U241</accession>
<comment type="caution">
    <text evidence="2">The sequence shown here is derived from an EMBL/GenBank/DDBJ whole genome shotgun (WGS) entry which is preliminary data.</text>
</comment>
<dbReference type="Proteomes" id="UP000007148">
    <property type="component" value="Unassembled WGS sequence"/>
</dbReference>
<protein>
    <submittedName>
        <fullName evidence="2">Uncharacterized protein</fullName>
    </submittedName>
</protein>
<organism evidence="2 3">
    <name type="scientific">Serendipita indica (strain DSM 11827)</name>
    <name type="common">Root endophyte fungus</name>
    <name type="synonym">Piriformospora indica</name>
    <dbReference type="NCBI Taxonomy" id="1109443"/>
    <lineage>
        <taxon>Eukaryota</taxon>
        <taxon>Fungi</taxon>
        <taxon>Dikarya</taxon>
        <taxon>Basidiomycota</taxon>
        <taxon>Agaricomycotina</taxon>
        <taxon>Agaricomycetes</taxon>
        <taxon>Sebacinales</taxon>
        <taxon>Serendipitaceae</taxon>
        <taxon>Serendipita</taxon>
    </lineage>
</organism>